<dbReference type="Gene3D" id="3.30.710.10">
    <property type="entry name" value="Potassium Channel Kv1.1, Chain A"/>
    <property type="match status" value="1"/>
</dbReference>
<comment type="caution">
    <text evidence="1">The sequence shown here is derived from an EMBL/GenBank/DDBJ whole genome shotgun (WGS) entry which is preliminary data.</text>
</comment>
<accession>A0AAW0AWS2</accession>
<organism evidence="1 2">
    <name type="scientific">Favolaschia claudopus</name>
    <dbReference type="NCBI Taxonomy" id="2862362"/>
    <lineage>
        <taxon>Eukaryota</taxon>
        <taxon>Fungi</taxon>
        <taxon>Dikarya</taxon>
        <taxon>Basidiomycota</taxon>
        <taxon>Agaricomycotina</taxon>
        <taxon>Agaricomycetes</taxon>
        <taxon>Agaricomycetidae</taxon>
        <taxon>Agaricales</taxon>
        <taxon>Marasmiineae</taxon>
        <taxon>Mycenaceae</taxon>
        <taxon>Favolaschia</taxon>
    </lineage>
</organism>
<gene>
    <name evidence="1" type="ORF">R3P38DRAFT_1310626</name>
</gene>
<evidence type="ECO:0000313" key="2">
    <source>
        <dbReference type="Proteomes" id="UP001362999"/>
    </source>
</evidence>
<dbReference type="EMBL" id="JAWWNJ010000047">
    <property type="protein sequence ID" value="KAK7017628.1"/>
    <property type="molecule type" value="Genomic_DNA"/>
</dbReference>
<protein>
    <recommendedName>
        <fullName evidence="3">BTB domain-containing protein</fullName>
    </recommendedName>
</protein>
<evidence type="ECO:0008006" key="3">
    <source>
        <dbReference type="Google" id="ProtNLM"/>
    </source>
</evidence>
<dbReference type="Proteomes" id="UP001362999">
    <property type="component" value="Unassembled WGS sequence"/>
</dbReference>
<reference evidence="1 2" key="1">
    <citation type="journal article" date="2024" name="J Genomics">
        <title>Draft genome sequencing and assembly of Favolaschia claudopus CIRM-BRFM 2984 isolated from oak limbs.</title>
        <authorList>
            <person name="Navarro D."/>
            <person name="Drula E."/>
            <person name="Chaduli D."/>
            <person name="Cazenave R."/>
            <person name="Ahrendt S."/>
            <person name="Wang J."/>
            <person name="Lipzen A."/>
            <person name="Daum C."/>
            <person name="Barry K."/>
            <person name="Grigoriev I.V."/>
            <person name="Favel A."/>
            <person name="Rosso M.N."/>
            <person name="Martin F."/>
        </authorList>
    </citation>
    <scope>NUCLEOTIDE SEQUENCE [LARGE SCALE GENOMIC DNA]</scope>
    <source>
        <strain evidence="1 2">CIRM-BRFM 2984</strain>
    </source>
</reference>
<dbReference type="AlphaFoldDB" id="A0AAW0AWS2"/>
<evidence type="ECO:0000313" key="1">
    <source>
        <dbReference type="EMBL" id="KAK7017628.1"/>
    </source>
</evidence>
<keyword evidence="2" id="KW-1185">Reference proteome</keyword>
<name>A0AAW0AWS2_9AGAR</name>
<sequence length="93" mass="10515">MATTHDASQTQSEGAELTRVEDLWFPTDIIVIRTESKIFRVFSGVLAAKSSVFRDMIAFPQPPETETENIDGHPVVRLHDKPEDVEVFLRCTL</sequence>
<dbReference type="InterPro" id="IPR011333">
    <property type="entry name" value="SKP1/BTB/POZ_sf"/>
</dbReference>
<proteinExistence type="predicted"/>